<organism evidence="2 3">
    <name type="scientific">Herbaspirillum rubrisubalbicans</name>
    <dbReference type="NCBI Taxonomy" id="80842"/>
    <lineage>
        <taxon>Bacteria</taxon>
        <taxon>Pseudomonadati</taxon>
        <taxon>Pseudomonadota</taxon>
        <taxon>Betaproteobacteria</taxon>
        <taxon>Burkholderiales</taxon>
        <taxon>Oxalobacteraceae</taxon>
        <taxon>Herbaspirillum</taxon>
    </lineage>
</organism>
<evidence type="ECO:0000313" key="2">
    <source>
        <dbReference type="EMBL" id="AYR24587.1"/>
    </source>
</evidence>
<feature type="region of interest" description="Disordered" evidence="1">
    <location>
        <begin position="1"/>
        <end position="50"/>
    </location>
</feature>
<evidence type="ECO:0000256" key="1">
    <source>
        <dbReference type="SAM" id="MobiDB-lite"/>
    </source>
</evidence>
<reference evidence="2 3" key="1">
    <citation type="submission" date="2017-11" db="EMBL/GenBank/DDBJ databases">
        <title>Complete genome sequence of Herbaspirillum rubrisubalbicans DSM 11543.</title>
        <authorList>
            <person name="Chen M."/>
            <person name="An Q."/>
        </authorList>
    </citation>
    <scope>NUCLEOTIDE SEQUENCE [LARGE SCALE GENOMIC DNA]</scope>
    <source>
        <strain evidence="2 3">DSM 11543</strain>
    </source>
</reference>
<protein>
    <submittedName>
        <fullName evidence="2">Uncharacterized protein</fullName>
    </submittedName>
</protein>
<accession>A0AAD0U790</accession>
<dbReference type="EMBL" id="CP024996">
    <property type="protein sequence ID" value="AYR24587.1"/>
    <property type="molecule type" value="Genomic_DNA"/>
</dbReference>
<dbReference type="Proteomes" id="UP000269199">
    <property type="component" value="Chromosome"/>
</dbReference>
<sequence length="328" mass="35527">MNNASAHSSTTDDEHVRSHTIRGRAPDVTQDVPAATGKNKPSLPFGTPQLNRTRANSLRRLNTEALQQLAESTDALTKFGAQREQDVRKGLLLQSQAQFSSSSQPHMAARHPAGMPEVNALRFTASMAEEAQTELQQTDKWKKRKIGQVGIANVNGHLGFGISGKIEANDLIEAVQARMLELQQAYDQIGGSAKWSSRLVPVQVPEVASPSAETLFKDICAAKRASLTAHVAAGLMSPDVQPQRSDIPSPDMLLEAMQTATSDHGKNIDSFSSPLPAGHIEPNPQPFETTISGRARSQSLSSMANSCQYCMAEHEVDMARRDKGGHFK</sequence>
<dbReference type="RefSeq" id="WP_123020448.1">
    <property type="nucleotide sequence ID" value="NZ_CP024996.1"/>
</dbReference>
<proteinExistence type="predicted"/>
<feature type="region of interest" description="Disordered" evidence="1">
    <location>
        <begin position="263"/>
        <end position="294"/>
    </location>
</feature>
<gene>
    <name evidence="2" type="ORF">RC54_12485</name>
</gene>
<dbReference type="AlphaFoldDB" id="A0AAD0U790"/>
<evidence type="ECO:0000313" key="3">
    <source>
        <dbReference type="Proteomes" id="UP000269199"/>
    </source>
</evidence>
<name>A0AAD0U790_9BURK</name>